<evidence type="ECO:0000259" key="2">
    <source>
        <dbReference type="Pfam" id="PF18322"/>
    </source>
</evidence>
<name>A0A9Q0N7L5_9DIPT</name>
<sequence>MMSVNAQGFNFPETPTDYGQTPSGLDGRQASPLPSFPTLSVPVPTTVSVTPVASPLAIPVGGISTNIVTPAGQTCVCVPTGACTPGTTGTPGGEGLIDIRIVNNLTH</sequence>
<feature type="domain" description="PPAF-2-like Clip" evidence="2">
    <location>
        <begin position="68"/>
        <end position="103"/>
    </location>
</feature>
<gene>
    <name evidence="3" type="ORF">Bhyg_09626</name>
</gene>
<keyword evidence="4" id="KW-1185">Reference proteome</keyword>
<accession>A0A9Q0N7L5</accession>
<evidence type="ECO:0000313" key="4">
    <source>
        <dbReference type="Proteomes" id="UP001151699"/>
    </source>
</evidence>
<dbReference type="Pfam" id="PF18322">
    <property type="entry name" value="CLIP_1"/>
    <property type="match status" value="1"/>
</dbReference>
<evidence type="ECO:0000256" key="1">
    <source>
        <dbReference type="SAM" id="MobiDB-lite"/>
    </source>
</evidence>
<organism evidence="3 4">
    <name type="scientific">Pseudolycoriella hygida</name>
    <dbReference type="NCBI Taxonomy" id="35572"/>
    <lineage>
        <taxon>Eukaryota</taxon>
        <taxon>Metazoa</taxon>
        <taxon>Ecdysozoa</taxon>
        <taxon>Arthropoda</taxon>
        <taxon>Hexapoda</taxon>
        <taxon>Insecta</taxon>
        <taxon>Pterygota</taxon>
        <taxon>Neoptera</taxon>
        <taxon>Endopterygota</taxon>
        <taxon>Diptera</taxon>
        <taxon>Nematocera</taxon>
        <taxon>Sciaroidea</taxon>
        <taxon>Sciaridae</taxon>
        <taxon>Pseudolycoriella</taxon>
    </lineage>
</organism>
<dbReference type="InterPro" id="IPR041515">
    <property type="entry name" value="PPAF-2-like_Clip"/>
</dbReference>
<comment type="caution">
    <text evidence="3">The sequence shown here is derived from an EMBL/GenBank/DDBJ whole genome shotgun (WGS) entry which is preliminary data.</text>
</comment>
<dbReference type="AlphaFoldDB" id="A0A9Q0N7L5"/>
<protein>
    <recommendedName>
        <fullName evidence="2">PPAF-2-like Clip domain-containing protein</fullName>
    </recommendedName>
</protein>
<evidence type="ECO:0000313" key="3">
    <source>
        <dbReference type="EMBL" id="KAJ6644657.1"/>
    </source>
</evidence>
<dbReference type="EMBL" id="WJQU01000002">
    <property type="protein sequence ID" value="KAJ6644657.1"/>
    <property type="molecule type" value="Genomic_DNA"/>
</dbReference>
<reference evidence="3" key="1">
    <citation type="submission" date="2022-07" db="EMBL/GenBank/DDBJ databases">
        <authorList>
            <person name="Trinca V."/>
            <person name="Uliana J.V.C."/>
            <person name="Torres T.T."/>
            <person name="Ward R.J."/>
            <person name="Monesi N."/>
        </authorList>
    </citation>
    <scope>NUCLEOTIDE SEQUENCE</scope>
    <source>
        <strain evidence="3">HSMRA1968</strain>
        <tissue evidence="3">Whole embryos</tissue>
    </source>
</reference>
<proteinExistence type="predicted"/>
<feature type="region of interest" description="Disordered" evidence="1">
    <location>
        <begin position="1"/>
        <end position="37"/>
    </location>
</feature>
<dbReference type="Proteomes" id="UP001151699">
    <property type="component" value="Chromosome B"/>
</dbReference>